<accession>A0A1X0L6N6</accession>
<organism evidence="3 7">
    <name type="scientific">Mycobacterium persicum</name>
    <dbReference type="NCBI Taxonomy" id="1487726"/>
    <lineage>
        <taxon>Bacteria</taxon>
        <taxon>Bacillati</taxon>
        <taxon>Actinomycetota</taxon>
        <taxon>Actinomycetes</taxon>
        <taxon>Mycobacteriales</taxon>
        <taxon>Mycobacteriaceae</taxon>
        <taxon>Mycobacterium</taxon>
    </lineage>
</organism>
<feature type="transmembrane region" description="Helical" evidence="1">
    <location>
        <begin position="213"/>
        <end position="236"/>
    </location>
</feature>
<dbReference type="Proteomes" id="UP000271464">
    <property type="component" value="Unassembled WGS sequence"/>
</dbReference>
<feature type="transmembrane region" description="Helical" evidence="1">
    <location>
        <begin position="6"/>
        <end position="21"/>
    </location>
</feature>
<dbReference type="EMBL" id="MWQA01000001">
    <property type="protein sequence ID" value="ORC06588.1"/>
    <property type="molecule type" value="Genomic_DNA"/>
</dbReference>
<dbReference type="EMBL" id="UPHL01000121">
    <property type="protein sequence ID" value="VAZ85374.1"/>
    <property type="molecule type" value="Genomic_DNA"/>
</dbReference>
<dbReference type="AlphaFoldDB" id="A0A1X0L6N6"/>
<evidence type="ECO:0000256" key="1">
    <source>
        <dbReference type="SAM" id="Phobius"/>
    </source>
</evidence>
<feature type="transmembrane region" description="Helical" evidence="1">
    <location>
        <begin position="95"/>
        <end position="115"/>
    </location>
</feature>
<dbReference type="GeneID" id="66597269"/>
<evidence type="ECO:0000313" key="6">
    <source>
        <dbReference type="Proteomes" id="UP000271464"/>
    </source>
</evidence>
<keyword evidence="1" id="KW-1133">Transmembrane helix</keyword>
<proteinExistence type="predicted"/>
<reference evidence="2 5" key="1">
    <citation type="submission" date="2017-02" db="EMBL/GenBank/DDBJ databases">
        <title>Mycobacterium kansasii genomes.</title>
        <authorList>
            <person name="Borowka P."/>
            <person name="Strapagiel D."/>
            <person name="Marciniak B."/>
            <person name="Lach J."/>
            <person name="Bakula Z."/>
            <person name="Van Ingen J."/>
            <person name="Safianowska A."/>
            <person name="Brzostek A."/>
            <person name="Dziadek J."/>
            <person name="Jagielski T."/>
        </authorList>
    </citation>
    <scope>NUCLEOTIDE SEQUENCE [LARGE SCALE GENOMIC DNA]</scope>
    <source>
        <strain evidence="2 5">12MK</strain>
    </source>
</reference>
<evidence type="ECO:0008006" key="8">
    <source>
        <dbReference type="Google" id="ProtNLM"/>
    </source>
</evidence>
<feature type="transmembrane region" description="Helical" evidence="1">
    <location>
        <begin position="28"/>
        <end position="45"/>
    </location>
</feature>
<dbReference type="OrthoDB" id="3280889at2"/>
<feature type="transmembrane region" description="Helical" evidence="1">
    <location>
        <begin position="65"/>
        <end position="83"/>
    </location>
</feature>
<comment type="caution">
    <text evidence="3">The sequence shown here is derived from an EMBL/GenBank/DDBJ whole genome shotgun (WGS) entry which is preliminary data.</text>
</comment>
<keyword evidence="1" id="KW-0472">Membrane</keyword>
<feature type="transmembrane region" description="Helical" evidence="1">
    <location>
        <begin position="242"/>
        <end position="265"/>
    </location>
</feature>
<feature type="transmembrane region" description="Helical" evidence="1">
    <location>
        <begin position="179"/>
        <end position="201"/>
    </location>
</feature>
<feature type="transmembrane region" description="Helical" evidence="1">
    <location>
        <begin position="150"/>
        <end position="173"/>
    </location>
</feature>
<keyword evidence="1" id="KW-0812">Transmembrane</keyword>
<evidence type="ECO:0000313" key="7">
    <source>
        <dbReference type="Proteomes" id="UP000279331"/>
    </source>
</evidence>
<dbReference type="Proteomes" id="UP000279331">
    <property type="component" value="Unassembled WGS sequence"/>
</dbReference>
<protein>
    <recommendedName>
        <fullName evidence="8">Transmembrane protein</fullName>
    </recommendedName>
</protein>
<evidence type="ECO:0000313" key="2">
    <source>
        <dbReference type="EMBL" id="ORC06588.1"/>
    </source>
</evidence>
<sequence length="456" mass="48156">MAALSAAVFTLSLWLGLYLLARDPRKPVLVLAATGLCGFALVVALDAVRTTSVGHAALLSRLEIYLVAVPGVAWLAVLLELARPCDSWRARTREVMLIGGVAALTLFGATMAGGVTGPLRAGHLMMLAVISASTLGAMAVAVLRPAQPTPVVGVVIVATLFFALANAVLVIPLGLVPSWLALASTGFDVLALGVAVALWDAFDEGQALRADMLRSFFGTLAVAVLFGGQALIGLAVTRTEPTAQTALTVLLFTSLAIAIIVQVLADPLAGLLDRLAFSRSPALRADRAALRHTGAGLPLRSVNPLADMDDDTFVRLTRRALGHYGDLTKLVASPLTALPVIDERLAARGAPDHPLERANELKAVLADGIARLKPRGAGDFGTTEHWRYYNSLYFPYVVGVRAYAQNATAAGLDATARQAWQWLVTEVPQRSLHNWQNAAARLIAADLRGRITVPSD</sequence>
<dbReference type="EMBL" id="UPHM01000111">
    <property type="protein sequence ID" value="VAZ98193.1"/>
    <property type="molecule type" value="Genomic_DNA"/>
</dbReference>
<name>A0A1X0L6N6_9MYCO</name>
<evidence type="ECO:0000313" key="5">
    <source>
        <dbReference type="Proteomes" id="UP000192335"/>
    </source>
</evidence>
<dbReference type="Proteomes" id="UP000192335">
    <property type="component" value="Unassembled WGS sequence"/>
</dbReference>
<evidence type="ECO:0000313" key="3">
    <source>
        <dbReference type="EMBL" id="VAZ85374.1"/>
    </source>
</evidence>
<dbReference type="RefSeq" id="WP_075545750.1">
    <property type="nucleotide sequence ID" value="NZ_LWCM01000070.1"/>
</dbReference>
<keyword evidence="6" id="KW-1185">Reference proteome</keyword>
<gene>
    <name evidence="2" type="ORF">B4U45_08070</name>
    <name evidence="3" type="ORF">LAUMK42_04208</name>
    <name evidence="4" type="ORF">LAUMK4_04135</name>
</gene>
<evidence type="ECO:0000313" key="4">
    <source>
        <dbReference type="EMBL" id="VAZ98193.1"/>
    </source>
</evidence>
<reference evidence="6 7" key="2">
    <citation type="submission" date="2018-09" db="EMBL/GenBank/DDBJ databases">
        <authorList>
            <person name="Tagini F."/>
        </authorList>
    </citation>
    <scope>NUCLEOTIDE SEQUENCE [LARGE SCALE GENOMIC DNA]</scope>
    <source>
        <strain evidence="4 6">MK4</strain>
        <strain evidence="3 7">MK42</strain>
    </source>
</reference>
<feature type="transmembrane region" description="Helical" evidence="1">
    <location>
        <begin position="121"/>
        <end position="143"/>
    </location>
</feature>